<dbReference type="PANTHER" id="PTHR31001">
    <property type="entry name" value="UNCHARACTERIZED TRANSCRIPTIONAL REGULATORY PROTEIN"/>
    <property type="match status" value="1"/>
</dbReference>
<dbReference type="CDD" id="cd12148">
    <property type="entry name" value="fungal_TF_MHR"/>
    <property type="match status" value="1"/>
</dbReference>
<comment type="caution">
    <text evidence="9">The sequence shown here is derived from an EMBL/GenBank/DDBJ whole genome shotgun (WGS) entry which is preliminary data.</text>
</comment>
<reference evidence="9" key="1">
    <citation type="submission" date="2022-07" db="EMBL/GenBank/DDBJ databases">
        <title>Taxonomy of Aspergillus series Nigri: significant species reduction supported by multi-species coalescent approaches.</title>
        <authorList>
            <person name="Bian C."/>
            <person name="Kusuya Y."/>
            <person name="Sklenar F."/>
            <person name="D'hooge E."/>
            <person name="Yaguchi T."/>
            <person name="Takahashi H."/>
            <person name="Hubka V."/>
        </authorList>
    </citation>
    <scope>NUCLEOTIDE SEQUENCE</scope>
    <source>
        <strain evidence="9">IFM 63604</strain>
    </source>
</reference>
<dbReference type="GO" id="GO:0005634">
    <property type="term" value="C:nucleus"/>
    <property type="evidence" value="ECO:0007669"/>
    <property type="project" value="UniProtKB-SubCell"/>
</dbReference>
<sequence length="514" mass="57815">MLGNNLAHNGAIQQVPGFLRRKRKAVNCEECRRSKLRCDRQNPCGACKRPKREYSCSYEALSGPSVSRKTHRQPVTTSASPALNGGAGSPSTPRRKGVFSSNLRPEQPTSGLEKSPPGVHWETVLERPVPEEDVNDTLSPLSIGPRISLQEMIDSLPPKSYESDPRLACVWSQLPSNVTQGASTVPVTVSVSRRLLRTAITCLLQGDFLIRHTFSTFEALLMVIYSLSHNESVDQGWALLGMALNIGIALRCNVEQKNMGPIETERRRRCWAGLLTLHTYQGMLFRDFDMSYLLSIEAPLPADVNDVDITSEGVVQQSRSEPTQMSVMMAKLRLFRLSTQICRHTSGPSRLDQQALRNFDAAIADEQKQWDAAYMVDGSPNILDSNRYAYWCVLQTYAHHLYLLLHRPFHHSKAPYFLPMSRERCISSSTALISLHRQLYEAPILRDYFWLLSGVTSLKALHAAVALNSCLQDDTEHNLDSFRGEIESLIARMADLSSRSHICLRAYRILRHLQ</sequence>
<keyword evidence="4" id="KW-0238">DNA-binding</keyword>
<dbReference type="CDD" id="cd00067">
    <property type="entry name" value="GAL4"/>
    <property type="match status" value="1"/>
</dbReference>
<evidence type="ECO:0000256" key="6">
    <source>
        <dbReference type="ARBA" id="ARBA00023242"/>
    </source>
</evidence>
<dbReference type="Pfam" id="PF04082">
    <property type="entry name" value="Fungal_trans"/>
    <property type="match status" value="1"/>
</dbReference>
<dbReference type="GO" id="GO:0009893">
    <property type="term" value="P:positive regulation of metabolic process"/>
    <property type="evidence" value="ECO:0007669"/>
    <property type="project" value="UniProtKB-ARBA"/>
</dbReference>
<dbReference type="SMART" id="SM00066">
    <property type="entry name" value="GAL4"/>
    <property type="match status" value="1"/>
</dbReference>
<evidence type="ECO:0000256" key="4">
    <source>
        <dbReference type="ARBA" id="ARBA00023125"/>
    </source>
</evidence>
<keyword evidence="5" id="KW-0804">Transcription</keyword>
<dbReference type="EMBL" id="BRPB01000002">
    <property type="protein sequence ID" value="GLA45075.1"/>
    <property type="molecule type" value="Genomic_DNA"/>
</dbReference>
<dbReference type="GO" id="GO:0006351">
    <property type="term" value="P:DNA-templated transcription"/>
    <property type="evidence" value="ECO:0007669"/>
    <property type="project" value="InterPro"/>
</dbReference>
<evidence type="ECO:0000256" key="5">
    <source>
        <dbReference type="ARBA" id="ARBA00023163"/>
    </source>
</evidence>
<feature type="compositionally biased region" description="Polar residues" evidence="7">
    <location>
        <begin position="99"/>
        <end position="112"/>
    </location>
</feature>
<dbReference type="SUPFAM" id="SSF57701">
    <property type="entry name" value="Zn2/Cys6 DNA-binding domain"/>
    <property type="match status" value="1"/>
</dbReference>
<evidence type="ECO:0000313" key="9">
    <source>
        <dbReference type="EMBL" id="GLA45075.1"/>
    </source>
</evidence>
<dbReference type="InterPro" id="IPR007219">
    <property type="entry name" value="XnlR_reg_dom"/>
</dbReference>
<gene>
    <name evidence="9" type="ORF">AnigIFM63604_003508</name>
</gene>
<dbReference type="PANTHER" id="PTHR31001:SF40">
    <property type="entry name" value="ZN(II)2CYS6 TRANSCRIPTION FACTOR (EUROFUNG)"/>
    <property type="match status" value="1"/>
</dbReference>
<evidence type="ECO:0000313" key="10">
    <source>
        <dbReference type="Proteomes" id="UP001144191"/>
    </source>
</evidence>
<keyword evidence="3" id="KW-0805">Transcription regulation</keyword>
<dbReference type="GO" id="GO:0000981">
    <property type="term" value="F:DNA-binding transcription factor activity, RNA polymerase II-specific"/>
    <property type="evidence" value="ECO:0007669"/>
    <property type="project" value="InterPro"/>
</dbReference>
<evidence type="ECO:0000256" key="1">
    <source>
        <dbReference type="ARBA" id="ARBA00004123"/>
    </source>
</evidence>
<dbReference type="Pfam" id="PF00172">
    <property type="entry name" value="Zn_clus"/>
    <property type="match status" value="1"/>
</dbReference>
<protein>
    <recommendedName>
        <fullName evidence="8">Zn(2)-C6 fungal-type domain-containing protein</fullName>
    </recommendedName>
</protein>
<keyword evidence="2" id="KW-0479">Metal-binding</keyword>
<dbReference type="GO" id="GO:0003677">
    <property type="term" value="F:DNA binding"/>
    <property type="evidence" value="ECO:0007669"/>
    <property type="project" value="UniProtKB-KW"/>
</dbReference>
<evidence type="ECO:0000256" key="3">
    <source>
        <dbReference type="ARBA" id="ARBA00023015"/>
    </source>
</evidence>
<keyword evidence="6" id="KW-0539">Nucleus</keyword>
<evidence type="ECO:0000259" key="8">
    <source>
        <dbReference type="PROSITE" id="PS50048"/>
    </source>
</evidence>
<organism evidence="9 10">
    <name type="scientific">Aspergillus niger</name>
    <dbReference type="NCBI Taxonomy" id="5061"/>
    <lineage>
        <taxon>Eukaryota</taxon>
        <taxon>Fungi</taxon>
        <taxon>Dikarya</taxon>
        <taxon>Ascomycota</taxon>
        <taxon>Pezizomycotina</taxon>
        <taxon>Eurotiomycetes</taxon>
        <taxon>Eurotiomycetidae</taxon>
        <taxon>Eurotiales</taxon>
        <taxon>Aspergillaceae</taxon>
        <taxon>Aspergillus</taxon>
        <taxon>Aspergillus subgen. Circumdati</taxon>
    </lineage>
</organism>
<accession>A0A9W5ZQG1</accession>
<evidence type="ECO:0000256" key="7">
    <source>
        <dbReference type="SAM" id="MobiDB-lite"/>
    </source>
</evidence>
<dbReference type="PROSITE" id="PS50048">
    <property type="entry name" value="ZN2_CY6_FUNGAL_2"/>
    <property type="match status" value="1"/>
</dbReference>
<dbReference type="InterPro" id="IPR036864">
    <property type="entry name" value="Zn2-C6_fun-type_DNA-bd_sf"/>
</dbReference>
<dbReference type="Gene3D" id="4.10.240.10">
    <property type="entry name" value="Zn(2)-C6 fungal-type DNA-binding domain"/>
    <property type="match status" value="1"/>
</dbReference>
<dbReference type="InterPro" id="IPR050613">
    <property type="entry name" value="Sec_Metabolite_Reg"/>
</dbReference>
<name>A0A9W5ZQG1_ASPNG</name>
<dbReference type="AlphaFoldDB" id="A0A9W5ZQG1"/>
<comment type="subcellular location">
    <subcellularLocation>
        <location evidence="1">Nucleus</location>
    </subcellularLocation>
</comment>
<feature type="domain" description="Zn(2)-C6 fungal-type" evidence="8">
    <location>
        <begin position="27"/>
        <end position="58"/>
    </location>
</feature>
<feature type="region of interest" description="Disordered" evidence="7">
    <location>
        <begin position="61"/>
        <end position="119"/>
    </location>
</feature>
<dbReference type="GO" id="GO:0008270">
    <property type="term" value="F:zinc ion binding"/>
    <property type="evidence" value="ECO:0007669"/>
    <property type="project" value="InterPro"/>
</dbReference>
<dbReference type="Proteomes" id="UP001144191">
    <property type="component" value="Unassembled WGS sequence"/>
</dbReference>
<evidence type="ECO:0000256" key="2">
    <source>
        <dbReference type="ARBA" id="ARBA00022723"/>
    </source>
</evidence>
<dbReference type="InterPro" id="IPR001138">
    <property type="entry name" value="Zn2Cys6_DnaBD"/>
</dbReference>
<proteinExistence type="predicted"/>